<evidence type="ECO:0000313" key="18">
    <source>
        <dbReference type="EMBL" id="CAD7248039.1"/>
    </source>
</evidence>
<dbReference type="EC" id="1.14.16.5" evidence="11"/>
<keyword evidence="3 15" id="KW-0812">Transmembrane</keyword>
<comment type="similarity">
    <text evidence="10">Belongs to the sterol desaturase family. TMEM195 subfamily.</text>
</comment>
<dbReference type="GO" id="GO:0005789">
    <property type="term" value="C:endoplasmic reticulum membrane"/>
    <property type="evidence" value="ECO:0007669"/>
    <property type="project" value="UniProtKB-SubCell"/>
</dbReference>
<keyword evidence="5 15" id="KW-1133">Transmembrane helix</keyword>
<evidence type="ECO:0000256" key="4">
    <source>
        <dbReference type="ARBA" id="ARBA00022824"/>
    </source>
</evidence>
<evidence type="ECO:0000256" key="9">
    <source>
        <dbReference type="ARBA" id="ARBA00023136"/>
    </source>
</evidence>
<evidence type="ECO:0000256" key="13">
    <source>
        <dbReference type="ARBA" id="ARBA00047556"/>
    </source>
</evidence>
<dbReference type="InterPro" id="IPR056853">
    <property type="entry name" value="AGMP_C"/>
</dbReference>
<evidence type="ECO:0000256" key="12">
    <source>
        <dbReference type="ARBA" id="ARBA00040992"/>
    </source>
</evidence>
<organism evidence="18">
    <name type="scientific">Darwinula stevensoni</name>
    <dbReference type="NCBI Taxonomy" id="69355"/>
    <lineage>
        <taxon>Eukaryota</taxon>
        <taxon>Metazoa</taxon>
        <taxon>Ecdysozoa</taxon>
        <taxon>Arthropoda</taxon>
        <taxon>Crustacea</taxon>
        <taxon>Oligostraca</taxon>
        <taxon>Ostracoda</taxon>
        <taxon>Podocopa</taxon>
        <taxon>Podocopida</taxon>
        <taxon>Darwinulocopina</taxon>
        <taxon>Darwinuloidea</taxon>
        <taxon>Darwinulidae</taxon>
        <taxon>Darwinula</taxon>
    </lineage>
</organism>
<evidence type="ECO:0000256" key="7">
    <source>
        <dbReference type="ARBA" id="ARBA00023004"/>
    </source>
</evidence>
<keyword evidence="7" id="KW-0408">Iron</keyword>
<evidence type="ECO:0000256" key="5">
    <source>
        <dbReference type="ARBA" id="ARBA00022989"/>
    </source>
</evidence>
<proteinExistence type="inferred from homology"/>
<keyword evidence="8" id="KW-0443">Lipid metabolism</keyword>
<comment type="subcellular location">
    <subcellularLocation>
        <location evidence="2">Endoplasmic reticulum membrane</location>
        <topology evidence="2">Multi-pass membrane protein</topology>
    </subcellularLocation>
</comment>
<evidence type="ECO:0000259" key="16">
    <source>
        <dbReference type="Pfam" id="PF04116"/>
    </source>
</evidence>
<accession>A0A7R8XCK6</accession>
<dbReference type="GO" id="GO:0005506">
    <property type="term" value="F:iron ion binding"/>
    <property type="evidence" value="ECO:0007669"/>
    <property type="project" value="InterPro"/>
</dbReference>
<feature type="region of interest" description="Disordered" evidence="14">
    <location>
        <begin position="53"/>
        <end position="72"/>
    </location>
</feature>
<feature type="transmembrane region" description="Helical" evidence="15">
    <location>
        <begin position="167"/>
        <end position="189"/>
    </location>
</feature>
<feature type="domain" description="Fatty acid hydroxylase" evidence="16">
    <location>
        <begin position="214"/>
        <end position="344"/>
    </location>
</feature>
<dbReference type="EMBL" id="LR901200">
    <property type="protein sequence ID" value="CAD7248039.1"/>
    <property type="molecule type" value="Genomic_DNA"/>
</dbReference>
<dbReference type="InterPro" id="IPR051689">
    <property type="entry name" value="Sterol_desaturase/TMEM195"/>
</dbReference>
<dbReference type="InterPro" id="IPR006694">
    <property type="entry name" value="Fatty_acid_hydroxylase"/>
</dbReference>
<sequence length="537" mass="62529">RPIEFAIVEADFRIFFGSEVRLEYRWYRECEKAIDVICGTSDPFTVDPRRLEETHATSHRQERPSRNIATRGQKGACSEKSTYIVHTAEEKMEHVIGKSLSPQLRVPDYVAQGLHPIREETKRVAIPKPGDYRLERFQEKFLLIFPVLVVSIAVEWFYRWYRWNVKASISAIITAVSCGILTGFMRHGVLGGPFLAMTKFQTWKFPEDSPFSWFLSLLLLDFAFYLHHRASHSSSLLWTSHRLHHICSRHHLPTGFRQGVLELLSYTAFTAPLALLGVPVKHFLILYQIHFVHQFYIHVNVELPFSIPLVDAILNTPHRHRIHHDVLNKNFGGVFLIWDHIFGTFQSEARPEYVAKSIVSRTRDAIWMQTKAVMRLCHLASLEPRWSRKFQIFTRFPEEGNSDCDQVPQSPTLRRIIRIPIWCQVYMLLHSAIFLYFYHLYTATTVELDFLTHVLSKSLLTLSLVTAGAIMDRRDYSGACESLRCLLVYLVLQRVASTYPVMLLKTVFWISGVLWVYLTQTLWYMDMAVTIKNHKKT</sequence>
<evidence type="ECO:0000256" key="10">
    <source>
        <dbReference type="ARBA" id="ARBA00038190"/>
    </source>
</evidence>
<dbReference type="Pfam" id="PF04116">
    <property type="entry name" value="FA_hydroxylase"/>
    <property type="match status" value="1"/>
</dbReference>
<comment type="cofactor">
    <cofactor evidence="1">
        <name>Fe cation</name>
        <dbReference type="ChEBI" id="CHEBI:24875"/>
    </cofactor>
</comment>
<evidence type="ECO:0000256" key="3">
    <source>
        <dbReference type="ARBA" id="ARBA00022692"/>
    </source>
</evidence>
<evidence type="ECO:0000256" key="11">
    <source>
        <dbReference type="ARBA" id="ARBA00039026"/>
    </source>
</evidence>
<dbReference type="AlphaFoldDB" id="A0A7R8XCK6"/>
<reference evidence="18" key="1">
    <citation type="submission" date="2020-11" db="EMBL/GenBank/DDBJ databases">
        <authorList>
            <person name="Tran Van P."/>
        </authorList>
    </citation>
    <scope>NUCLEOTIDE SEQUENCE</scope>
</reference>
<keyword evidence="6" id="KW-0560">Oxidoreductase</keyword>
<evidence type="ECO:0000256" key="15">
    <source>
        <dbReference type="SAM" id="Phobius"/>
    </source>
</evidence>
<gene>
    <name evidence="18" type="ORF">DSTB1V02_LOCUS7862</name>
</gene>
<evidence type="ECO:0000256" key="2">
    <source>
        <dbReference type="ARBA" id="ARBA00004477"/>
    </source>
</evidence>
<dbReference type="PANTHER" id="PTHR21624">
    <property type="entry name" value="STEROL DESATURASE-RELATED PROTEIN"/>
    <property type="match status" value="1"/>
</dbReference>
<keyword evidence="9 15" id="KW-0472">Membrane</keyword>
<evidence type="ECO:0000313" key="19">
    <source>
        <dbReference type="Proteomes" id="UP000677054"/>
    </source>
</evidence>
<evidence type="ECO:0000256" key="6">
    <source>
        <dbReference type="ARBA" id="ARBA00023002"/>
    </source>
</evidence>
<dbReference type="Pfam" id="PF24858">
    <property type="entry name" value="AGMP_C"/>
    <property type="match status" value="1"/>
</dbReference>
<feature type="transmembrane region" description="Helical" evidence="15">
    <location>
        <begin position="507"/>
        <end position="525"/>
    </location>
</feature>
<keyword evidence="4" id="KW-0256">Endoplasmic reticulum</keyword>
<dbReference type="PANTHER" id="PTHR21624:SF1">
    <property type="entry name" value="ALKYLGLYCEROL MONOOXYGENASE"/>
    <property type="match status" value="1"/>
</dbReference>
<dbReference type="GO" id="GO:0050479">
    <property type="term" value="F:glyceryl-ether monooxygenase activity"/>
    <property type="evidence" value="ECO:0007669"/>
    <property type="project" value="UniProtKB-EC"/>
</dbReference>
<feature type="transmembrane region" description="Helical" evidence="15">
    <location>
        <begin position="210"/>
        <end position="228"/>
    </location>
</feature>
<feature type="transmembrane region" description="Helical" evidence="15">
    <location>
        <begin position="419"/>
        <end position="438"/>
    </location>
</feature>
<feature type="non-terminal residue" evidence="18">
    <location>
        <position position="1"/>
    </location>
</feature>
<comment type="catalytic activity">
    <reaction evidence="13">
        <text>1-O-(1,2-saturated-alkyl)-sn-glycerol + (6R)-L-erythro-5,6,7,8-tetrahydrobiopterin + O2 = a 1-(1-hydroxyalkyl)-sn-glycerol + (6R)-L-erythro-6,7-dihydrobiopterin + H2O</text>
        <dbReference type="Rhea" id="RHEA:36255"/>
        <dbReference type="ChEBI" id="CHEBI:15377"/>
        <dbReference type="ChEBI" id="CHEBI:15379"/>
        <dbReference type="ChEBI" id="CHEBI:43120"/>
        <dbReference type="ChEBI" id="CHEBI:59560"/>
        <dbReference type="ChEBI" id="CHEBI:73418"/>
        <dbReference type="ChEBI" id="CHEBI:83957"/>
        <dbReference type="EC" id="1.14.16.5"/>
    </reaction>
</comment>
<evidence type="ECO:0000256" key="8">
    <source>
        <dbReference type="ARBA" id="ARBA00023098"/>
    </source>
</evidence>
<name>A0A7R8XCK6_9CRUS</name>
<dbReference type="GO" id="GO:0006643">
    <property type="term" value="P:membrane lipid metabolic process"/>
    <property type="evidence" value="ECO:0007669"/>
    <property type="project" value="TreeGrafter"/>
</dbReference>
<feature type="domain" description="Alkylglycerol monooxygenase C-terminal" evidence="17">
    <location>
        <begin position="423"/>
        <end position="505"/>
    </location>
</feature>
<protein>
    <recommendedName>
        <fullName evidence="12">Alkylglycerol monooxygenase</fullName>
        <ecNumber evidence="11">1.14.16.5</ecNumber>
    </recommendedName>
</protein>
<feature type="transmembrane region" description="Helical" evidence="15">
    <location>
        <begin position="141"/>
        <end position="161"/>
    </location>
</feature>
<keyword evidence="19" id="KW-1185">Reference proteome</keyword>
<dbReference type="EMBL" id="CAJPEV010001683">
    <property type="protein sequence ID" value="CAG0893848.1"/>
    <property type="molecule type" value="Genomic_DNA"/>
</dbReference>
<evidence type="ECO:0000256" key="14">
    <source>
        <dbReference type="SAM" id="MobiDB-lite"/>
    </source>
</evidence>
<dbReference type="GO" id="GO:0008610">
    <property type="term" value="P:lipid biosynthetic process"/>
    <property type="evidence" value="ECO:0007669"/>
    <property type="project" value="InterPro"/>
</dbReference>
<dbReference type="Proteomes" id="UP000677054">
    <property type="component" value="Unassembled WGS sequence"/>
</dbReference>
<feature type="compositionally biased region" description="Basic and acidic residues" evidence="14">
    <location>
        <begin position="53"/>
        <end position="65"/>
    </location>
</feature>
<evidence type="ECO:0000259" key="17">
    <source>
        <dbReference type="Pfam" id="PF24858"/>
    </source>
</evidence>
<evidence type="ECO:0000256" key="1">
    <source>
        <dbReference type="ARBA" id="ARBA00001962"/>
    </source>
</evidence>